<comment type="caution">
    <text evidence="2">The sequence shown here is derived from an EMBL/GenBank/DDBJ whole genome shotgun (WGS) entry which is preliminary data.</text>
</comment>
<keyword evidence="1" id="KW-1133">Transmembrane helix</keyword>
<keyword evidence="3" id="KW-1185">Reference proteome</keyword>
<feature type="transmembrane region" description="Helical" evidence="1">
    <location>
        <begin position="186"/>
        <end position="210"/>
    </location>
</feature>
<reference evidence="2" key="1">
    <citation type="submission" date="2022-09" db="EMBL/GenBank/DDBJ databases">
        <title>Culturomic study of gut microbiota in children with autism spectrum disorder.</title>
        <authorList>
            <person name="Efimov B.A."/>
            <person name="Chaplin A.V."/>
            <person name="Sokolova S.R."/>
            <person name="Pikina A.P."/>
            <person name="Korzhanova M."/>
            <person name="Belova V."/>
            <person name="Korostin D."/>
        </authorList>
    </citation>
    <scope>NUCLEOTIDE SEQUENCE</scope>
    <source>
        <strain evidence="2">ASD5510</strain>
    </source>
</reference>
<keyword evidence="1" id="KW-0472">Membrane</keyword>
<dbReference type="EMBL" id="JAOSHN010000001">
    <property type="protein sequence ID" value="MCU7377526.1"/>
    <property type="molecule type" value="Genomic_DNA"/>
</dbReference>
<evidence type="ECO:0000313" key="3">
    <source>
        <dbReference type="Proteomes" id="UP001065549"/>
    </source>
</evidence>
<proteinExistence type="predicted"/>
<evidence type="ECO:0000256" key="1">
    <source>
        <dbReference type="SAM" id="Phobius"/>
    </source>
</evidence>
<feature type="transmembrane region" description="Helical" evidence="1">
    <location>
        <begin position="20"/>
        <end position="44"/>
    </location>
</feature>
<keyword evidence="1" id="KW-0812">Transmembrane</keyword>
<organism evidence="2 3">
    <name type="scientific">Hominibacterium faecale</name>
    <dbReference type="NCBI Taxonomy" id="2839743"/>
    <lineage>
        <taxon>Bacteria</taxon>
        <taxon>Bacillati</taxon>
        <taxon>Bacillota</taxon>
        <taxon>Clostridia</taxon>
        <taxon>Peptostreptococcales</taxon>
        <taxon>Anaerovoracaceae</taxon>
        <taxon>Hominibacterium</taxon>
    </lineage>
</organism>
<sequence length="369" mass="43714">MRKRQARTLRTIYKNSKFWIWEIFLFLLAVIICAIGLILLNFTAHKYIGKLFGLTSYYLFLTLPVMFAAYLLIKIFQLIKKGFINMHDYTGYDEEFVFKFIDKYKLGDNKNIQYLLCIKKINEIYASDVILGYIEKKRIKIFYERKQFLKKHSKLFYDAKDFMRTVLISFSSVFLSQVIVTDSETMGFAAVISYSALLLIIFVALILPYLEKELFGDLLYEIDEYEMEKINFCIQQIETNTLKDNEYKIEQMAFETKCTLFEDAKSNRRKKEQKEISQWVLVPSEGMLEENCTSIHAIVDCGKIPSSIYFVIRNEGFREACASFGHINRQQLKEFLISRDYKRCFEYVEKYLGTNIFFPDNEVNWNEEG</sequence>
<feature type="transmembrane region" description="Helical" evidence="1">
    <location>
        <begin position="56"/>
        <end position="76"/>
    </location>
</feature>
<dbReference type="Proteomes" id="UP001065549">
    <property type="component" value="Unassembled WGS sequence"/>
</dbReference>
<gene>
    <name evidence="2" type="ORF">OBO34_04050</name>
</gene>
<name>A0A9J6QUR5_9FIRM</name>
<evidence type="ECO:0000313" key="2">
    <source>
        <dbReference type="EMBL" id="MCU7377526.1"/>
    </source>
</evidence>
<dbReference type="AlphaFoldDB" id="A0A9J6QUR5"/>
<accession>A0A9J6QUR5</accession>
<dbReference type="RefSeq" id="WP_253020842.1">
    <property type="nucleotide sequence ID" value="NZ_JAOSHN010000001.1"/>
</dbReference>
<protein>
    <submittedName>
        <fullName evidence="2">Uncharacterized protein</fullName>
    </submittedName>
</protein>